<keyword evidence="8 18" id="KW-0812">Transmembrane</keyword>
<dbReference type="InterPro" id="IPR050396">
    <property type="entry name" value="Glycosyltr_51/Transpeptidase"/>
</dbReference>
<dbReference type="GO" id="GO:0009002">
    <property type="term" value="F:serine-type D-Ala-D-Ala carboxypeptidase activity"/>
    <property type="evidence" value="ECO:0007669"/>
    <property type="project" value="UniProtKB-EC"/>
</dbReference>
<dbReference type="GO" id="GO:0071555">
    <property type="term" value="P:cell wall organization"/>
    <property type="evidence" value="ECO:0007669"/>
    <property type="project" value="UniProtKB-KW"/>
</dbReference>
<keyword evidence="3" id="KW-1003">Cell membrane</keyword>
<comment type="similarity">
    <text evidence="2">In the N-terminal section; belongs to the glycosyltransferase 51 family.</text>
</comment>
<evidence type="ECO:0000256" key="4">
    <source>
        <dbReference type="ARBA" id="ARBA00022645"/>
    </source>
</evidence>
<dbReference type="RefSeq" id="WP_114916032.1">
    <property type="nucleotide sequence ID" value="NZ_CP024848.1"/>
</dbReference>
<dbReference type="GO" id="GO:0030288">
    <property type="term" value="C:outer membrane-bounded periplasmic space"/>
    <property type="evidence" value="ECO:0007669"/>
    <property type="project" value="TreeGrafter"/>
</dbReference>
<feature type="domain" description="Glycosyl transferase family 51" evidence="20">
    <location>
        <begin position="66"/>
        <end position="240"/>
    </location>
</feature>
<evidence type="ECO:0000259" key="20">
    <source>
        <dbReference type="Pfam" id="PF00912"/>
    </source>
</evidence>
<name>A0A345PFF5_9BACI</name>
<dbReference type="GO" id="GO:0008360">
    <property type="term" value="P:regulation of cell shape"/>
    <property type="evidence" value="ECO:0007669"/>
    <property type="project" value="UniProtKB-KW"/>
</dbReference>
<dbReference type="OrthoDB" id="9766909at2"/>
<dbReference type="Gene3D" id="1.10.3810.10">
    <property type="entry name" value="Biosynthetic peptidoglycan transglycosylase-like"/>
    <property type="match status" value="1"/>
</dbReference>
<keyword evidence="4" id="KW-0121">Carboxypeptidase</keyword>
<dbReference type="GO" id="GO:0008658">
    <property type="term" value="F:penicillin binding"/>
    <property type="evidence" value="ECO:0007669"/>
    <property type="project" value="InterPro"/>
</dbReference>
<dbReference type="Pfam" id="PF00905">
    <property type="entry name" value="Transpeptidase"/>
    <property type="match status" value="1"/>
</dbReference>
<evidence type="ECO:0000256" key="13">
    <source>
        <dbReference type="ARBA" id="ARBA00023136"/>
    </source>
</evidence>
<reference evidence="22" key="1">
    <citation type="submission" date="2017-11" db="EMBL/GenBank/DDBJ databases">
        <authorList>
            <person name="Zhu W."/>
        </authorList>
    </citation>
    <scope>NUCLEOTIDE SEQUENCE [LARGE SCALE GENOMIC DNA]</scope>
    <source>
        <strain evidence="22">160</strain>
    </source>
</reference>
<dbReference type="GO" id="GO:0009252">
    <property type="term" value="P:peptidoglycan biosynthetic process"/>
    <property type="evidence" value="ECO:0007669"/>
    <property type="project" value="UniProtKB-KW"/>
</dbReference>
<evidence type="ECO:0000256" key="2">
    <source>
        <dbReference type="ARBA" id="ARBA00007739"/>
    </source>
</evidence>
<evidence type="ECO:0000313" key="21">
    <source>
        <dbReference type="EMBL" id="AXI08735.1"/>
    </source>
</evidence>
<dbReference type="GO" id="GO:0006508">
    <property type="term" value="P:proteolysis"/>
    <property type="evidence" value="ECO:0007669"/>
    <property type="project" value="UniProtKB-KW"/>
</dbReference>
<comment type="catalytic activity">
    <reaction evidence="16">
        <text>Preferential cleavage: (Ac)2-L-Lys-D-Ala-|-D-Ala. Also transpeptidation of peptidyl-alanyl moieties that are N-acyl substituents of D-alanine.</text>
        <dbReference type="EC" id="3.4.16.4"/>
    </reaction>
</comment>
<dbReference type="Pfam" id="PF00912">
    <property type="entry name" value="Transgly"/>
    <property type="match status" value="1"/>
</dbReference>
<dbReference type="SUPFAM" id="SSF56601">
    <property type="entry name" value="beta-lactamase/transpeptidase-like"/>
    <property type="match status" value="1"/>
</dbReference>
<evidence type="ECO:0000256" key="18">
    <source>
        <dbReference type="SAM" id="Phobius"/>
    </source>
</evidence>
<dbReference type="InterPro" id="IPR012338">
    <property type="entry name" value="Beta-lactam/transpept-like"/>
</dbReference>
<keyword evidence="10" id="KW-0133">Cell shape</keyword>
<keyword evidence="6" id="KW-0328">Glycosyltransferase</keyword>
<keyword evidence="12 18" id="KW-1133">Transmembrane helix</keyword>
<evidence type="ECO:0000256" key="7">
    <source>
        <dbReference type="ARBA" id="ARBA00022679"/>
    </source>
</evidence>
<evidence type="ECO:0000256" key="14">
    <source>
        <dbReference type="ARBA" id="ARBA00023268"/>
    </source>
</evidence>
<gene>
    <name evidence="21" type="ORF">CUC15_07320</name>
</gene>
<sequence>MRNKKKKDEKRRFNLTKRWKISLTIIGILLVLALIGFAAILYGGRLIVNEEALILDTTTTIETANGEIIGKLYNENRTMVQIDQIPDHVKNAFIAIEDRRFYEHGGVDFKSVFRAIYKDILAMSKVEGASTITQQLAKNLFLSNDKTWTRKSKEVMAAIYLEQRLSKDEILELYLNEIYFGNGVYGIETASNYFFSKSVDDLSIAEGALLAGLAKAPNGYSPINHPDKALNRRNTVLHSMEAAGMISTETRLVEEGKSIDLAIQKLQANPWADSYIDLVMKEASDEHELSIDELKRGGYRIVVNMDDNTQQIAYEKFQEEPYFPGNMAGVEGAFTMMDQETGKIIAAIGGRNYQLGDLNRVMVKRQPGSTIKPIAVYGPAMMKTDKYQPYTLLPDYAIDHNGYVVSNADNVYSNAVTIYDALKYSNNAATVWLLDQIGIDYSKEYLQKMGINLQDEGLAIALGGLSEGITPLQMMESYRTFANAGKMIDSHTIDRIYNKNGEKLYQAEPSETEVFSPQVAWNMTEILSEAVETGTAAAGEFSKALAGKTGSTEHPFVKGQTKDAWFVGYTPQYVMALWMGYDKSDKEHYLTGGSSYPTSLTKAILSEMDSRKPLAESFTKPDSVKNLPKPILLPEITNLQASYEFGGFSIIKGKLSWQGSDDERVIYRIYREEDGIDTRVGEIEGETEFIIDNALFKSNRYYIVPYDPLTKLEGIRSETIELSW</sequence>
<evidence type="ECO:0000256" key="15">
    <source>
        <dbReference type="ARBA" id="ARBA00023316"/>
    </source>
</evidence>
<dbReference type="NCBIfam" id="TIGR02074">
    <property type="entry name" value="PBP_1a_fam"/>
    <property type="match status" value="1"/>
</dbReference>
<evidence type="ECO:0000256" key="9">
    <source>
        <dbReference type="ARBA" id="ARBA00022801"/>
    </source>
</evidence>
<keyword evidence="14" id="KW-0511">Multifunctional enzyme</keyword>
<comment type="similarity">
    <text evidence="1">In the C-terminal section; belongs to the transpeptidase family.</text>
</comment>
<dbReference type="FunFam" id="1.10.3810.10:FF:000001">
    <property type="entry name" value="Penicillin-binding protein 1A"/>
    <property type="match status" value="1"/>
</dbReference>
<keyword evidence="11" id="KW-0573">Peptidoglycan synthesis</keyword>
<keyword evidence="7" id="KW-0808">Transferase</keyword>
<organism evidence="21 22">
    <name type="scientific">Oceanobacillus zhaokaii</name>
    <dbReference type="NCBI Taxonomy" id="2052660"/>
    <lineage>
        <taxon>Bacteria</taxon>
        <taxon>Bacillati</taxon>
        <taxon>Bacillota</taxon>
        <taxon>Bacilli</taxon>
        <taxon>Bacillales</taxon>
        <taxon>Bacillaceae</taxon>
        <taxon>Oceanobacillus</taxon>
    </lineage>
</organism>
<evidence type="ECO:0000313" key="22">
    <source>
        <dbReference type="Proteomes" id="UP000253908"/>
    </source>
</evidence>
<evidence type="ECO:0000256" key="3">
    <source>
        <dbReference type="ARBA" id="ARBA00022475"/>
    </source>
</evidence>
<evidence type="ECO:0000256" key="12">
    <source>
        <dbReference type="ARBA" id="ARBA00022989"/>
    </source>
</evidence>
<keyword evidence="9" id="KW-0378">Hydrolase</keyword>
<dbReference type="InterPro" id="IPR001460">
    <property type="entry name" value="PCN-bd_Tpept"/>
</dbReference>
<accession>A0A345PFF5</accession>
<keyword evidence="5" id="KW-0645">Protease</keyword>
<dbReference type="InterPro" id="IPR001264">
    <property type="entry name" value="Glyco_trans_51"/>
</dbReference>
<dbReference type="SUPFAM" id="SSF53955">
    <property type="entry name" value="Lysozyme-like"/>
    <property type="match status" value="1"/>
</dbReference>
<evidence type="ECO:0000259" key="19">
    <source>
        <dbReference type="Pfam" id="PF00905"/>
    </source>
</evidence>
<evidence type="ECO:0000256" key="5">
    <source>
        <dbReference type="ARBA" id="ARBA00022670"/>
    </source>
</evidence>
<keyword evidence="15" id="KW-0961">Cell wall biogenesis/degradation</keyword>
<feature type="transmembrane region" description="Helical" evidence="18">
    <location>
        <begin position="21"/>
        <end position="42"/>
    </location>
</feature>
<dbReference type="Proteomes" id="UP000253908">
    <property type="component" value="Chromosome"/>
</dbReference>
<dbReference type="AlphaFoldDB" id="A0A345PFF5"/>
<protein>
    <submittedName>
        <fullName evidence="21">Penicillin-binding protein</fullName>
    </submittedName>
</protein>
<comment type="catalytic activity">
    <reaction evidence="17">
        <text>[GlcNAc-(1-&gt;4)-Mur2Ac(oyl-L-Ala-gamma-D-Glu-L-Lys-D-Ala-D-Ala)](n)-di-trans,octa-cis-undecaprenyl diphosphate + beta-D-GlcNAc-(1-&gt;4)-Mur2Ac(oyl-L-Ala-gamma-D-Glu-L-Lys-D-Ala-D-Ala)-di-trans,octa-cis-undecaprenyl diphosphate = [GlcNAc-(1-&gt;4)-Mur2Ac(oyl-L-Ala-gamma-D-Glu-L-Lys-D-Ala-D-Ala)](n+1)-di-trans,octa-cis-undecaprenyl diphosphate + di-trans,octa-cis-undecaprenyl diphosphate + H(+)</text>
        <dbReference type="Rhea" id="RHEA:23708"/>
        <dbReference type="Rhea" id="RHEA-COMP:9602"/>
        <dbReference type="Rhea" id="RHEA-COMP:9603"/>
        <dbReference type="ChEBI" id="CHEBI:15378"/>
        <dbReference type="ChEBI" id="CHEBI:58405"/>
        <dbReference type="ChEBI" id="CHEBI:60033"/>
        <dbReference type="ChEBI" id="CHEBI:78435"/>
        <dbReference type="EC" id="2.4.99.28"/>
    </reaction>
</comment>
<feature type="domain" description="Penicillin-binding protein transpeptidase" evidence="19">
    <location>
        <begin position="332"/>
        <end position="605"/>
    </location>
</feature>
<dbReference type="PANTHER" id="PTHR32282">
    <property type="entry name" value="BINDING PROTEIN TRANSPEPTIDASE, PUTATIVE-RELATED"/>
    <property type="match status" value="1"/>
</dbReference>
<proteinExistence type="inferred from homology"/>
<dbReference type="Gene3D" id="3.40.710.10">
    <property type="entry name" value="DD-peptidase/beta-lactamase superfamily"/>
    <property type="match status" value="1"/>
</dbReference>
<evidence type="ECO:0000256" key="16">
    <source>
        <dbReference type="ARBA" id="ARBA00034000"/>
    </source>
</evidence>
<evidence type="ECO:0000256" key="11">
    <source>
        <dbReference type="ARBA" id="ARBA00022984"/>
    </source>
</evidence>
<dbReference type="EMBL" id="CP024848">
    <property type="protein sequence ID" value="AXI08735.1"/>
    <property type="molecule type" value="Genomic_DNA"/>
</dbReference>
<dbReference type="KEGG" id="ocn:CUC15_07320"/>
<keyword evidence="22" id="KW-1185">Reference proteome</keyword>
<evidence type="ECO:0000256" key="8">
    <source>
        <dbReference type="ARBA" id="ARBA00022692"/>
    </source>
</evidence>
<evidence type="ECO:0000256" key="6">
    <source>
        <dbReference type="ARBA" id="ARBA00022676"/>
    </source>
</evidence>
<dbReference type="GO" id="GO:0008955">
    <property type="term" value="F:peptidoglycan glycosyltransferase activity"/>
    <property type="evidence" value="ECO:0007669"/>
    <property type="project" value="UniProtKB-EC"/>
</dbReference>
<evidence type="ECO:0000256" key="10">
    <source>
        <dbReference type="ARBA" id="ARBA00022960"/>
    </source>
</evidence>
<dbReference type="InterPro" id="IPR023346">
    <property type="entry name" value="Lysozyme-like_dom_sf"/>
</dbReference>
<keyword evidence="13 18" id="KW-0472">Membrane</keyword>
<evidence type="ECO:0000256" key="1">
    <source>
        <dbReference type="ARBA" id="ARBA00007090"/>
    </source>
</evidence>
<dbReference type="PANTHER" id="PTHR32282:SF32">
    <property type="entry name" value="PENICILLIN-BINDING PROTEIN 2A"/>
    <property type="match status" value="1"/>
</dbReference>
<dbReference type="InterPro" id="IPR036950">
    <property type="entry name" value="PBP_transglycosylase"/>
</dbReference>
<evidence type="ECO:0000256" key="17">
    <source>
        <dbReference type="ARBA" id="ARBA00049902"/>
    </source>
</evidence>